<reference evidence="1" key="1">
    <citation type="submission" date="2019-03" db="EMBL/GenBank/DDBJ databases">
        <title>Long read genome sequence of the mycoparasitic Pythium oligandrum ATCC 38472 isolated from sugarbeet rhizosphere.</title>
        <authorList>
            <person name="Gaulin E."/>
        </authorList>
    </citation>
    <scope>NUCLEOTIDE SEQUENCE</scope>
    <source>
        <strain evidence="1">ATCC 38472_TT</strain>
    </source>
</reference>
<name>A0A8K1C2H6_PYTOL</name>
<dbReference type="OrthoDB" id="2179582at2759"/>
<dbReference type="AlphaFoldDB" id="A0A8K1C2H6"/>
<protein>
    <submittedName>
        <fullName evidence="1">Uncharacterized protein</fullName>
    </submittedName>
</protein>
<keyword evidence="2" id="KW-1185">Reference proteome</keyword>
<gene>
    <name evidence="1" type="ORF">Poli38472_013143</name>
</gene>
<comment type="caution">
    <text evidence="1">The sequence shown here is derived from an EMBL/GenBank/DDBJ whole genome shotgun (WGS) entry which is preliminary data.</text>
</comment>
<sequence length="491" mass="57054">MATSPQRLKREDASSLLDAFAMEPSLVDTILSYVPSTNASDIKKTIANVCLALPTSYRSVLDRVRPSNQAFWRRLVLTSFNFEVDPSKTFNVEDYDGEGAHFYDRDEEIQAIVEEWEQTHGGAQVDEYLLENLAYWQHLEVYFRPSQYGFLRAIQMGELLVDEWPAHEDAFTLFCDLSTLVDEFKAFENLYTFSDGDQFIYPCLLSELQKPLGPRNFELLEHCGIAPHFWEHESPPVWRWAEFGGQAFWRQLVLATFDFEVDLSDTFNVEDYSESSCEYYSEDREVLRAVKKWERANNYAEVEDYLLESLACWEHLEMYFRPSQYGFLRAIQQGELPMDAWPDHEDAFTLFCDLSTLIDEFNAFEDLRTSSDGDQFIYPCLLSEPQKPLGPRNFELLEHCGIAPHFWEHEGPPVWRWAEFGGQVTCDGYIFPLCEDETLPALKALVATKMRDWRAVMVDIPDGEYAAPMFFLGTTKHSQRCLGYVGQRDYY</sequence>
<proteinExistence type="predicted"/>
<dbReference type="EMBL" id="SPLM01000148">
    <property type="protein sequence ID" value="TMW55252.1"/>
    <property type="molecule type" value="Genomic_DNA"/>
</dbReference>
<dbReference type="Proteomes" id="UP000794436">
    <property type="component" value="Unassembled WGS sequence"/>
</dbReference>
<evidence type="ECO:0000313" key="1">
    <source>
        <dbReference type="EMBL" id="TMW55252.1"/>
    </source>
</evidence>
<evidence type="ECO:0000313" key="2">
    <source>
        <dbReference type="Proteomes" id="UP000794436"/>
    </source>
</evidence>
<accession>A0A8K1C2H6</accession>
<organism evidence="1 2">
    <name type="scientific">Pythium oligandrum</name>
    <name type="common">Mycoparasitic fungus</name>
    <dbReference type="NCBI Taxonomy" id="41045"/>
    <lineage>
        <taxon>Eukaryota</taxon>
        <taxon>Sar</taxon>
        <taxon>Stramenopiles</taxon>
        <taxon>Oomycota</taxon>
        <taxon>Peronosporomycetes</taxon>
        <taxon>Pythiales</taxon>
        <taxon>Pythiaceae</taxon>
        <taxon>Pythium</taxon>
    </lineage>
</organism>